<evidence type="ECO:0000256" key="1">
    <source>
        <dbReference type="SAM" id="SignalP"/>
    </source>
</evidence>
<dbReference type="Proteomes" id="UP000799424">
    <property type="component" value="Unassembled WGS sequence"/>
</dbReference>
<keyword evidence="3" id="KW-1185">Reference proteome</keyword>
<feature type="chain" id="PRO_5025669168" evidence="1">
    <location>
        <begin position="18"/>
        <end position="418"/>
    </location>
</feature>
<protein>
    <submittedName>
        <fullName evidence="2">Acid phosphatase/Vanadium-dependent haloperoxidase</fullName>
    </submittedName>
</protein>
<dbReference type="Gene3D" id="1.10.606.20">
    <property type="match status" value="1"/>
</dbReference>
<sequence length="418" mass="45954">MKFSSVFLTLSATVASAQYSGDIVQYWVDQSGLLSNNSLIGGLQSPPSGWFEAVVQAAIYVAALESKNESLAFQQLAVTHAAHDSLTWTFHGTRNFGNLFKSAQDIVAAINISESDDRYWRAAAIGRRAAVRVTNARQDDKLNNFVNYVYRPAIPGVYQRTPGSPFVAPDTPQARYLRTFGGIGNVTKFRAPPPPSVNSTEYEAILNYVKSVGDRNSTVRTPNNTETAYFWRESSPIQWNRFAHNVIGNKFAKDVQSSAKFYAQLNYAHANAAIAGWDSKAYYNSWRPVTAIRRTDIWLPSKRNVSNPTWTPLLDPTPNHQEYISTHATFGGAAAAVITAWNGGKDEINIVQSTNGTGAGLGVLSRRYTSIKQAVKDNGDSRVYGGIHFQFSSDVGSVVGGQIGRATLEAFDKNWDKF</sequence>
<organism evidence="2 3">
    <name type="scientific">Ophiobolus disseminans</name>
    <dbReference type="NCBI Taxonomy" id="1469910"/>
    <lineage>
        <taxon>Eukaryota</taxon>
        <taxon>Fungi</taxon>
        <taxon>Dikarya</taxon>
        <taxon>Ascomycota</taxon>
        <taxon>Pezizomycotina</taxon>
        <taxon>Dothideomycetes</taxon>
        <taxon>Pleosporomycetidae</taxon>
        <taxon>Pleosporales</taxon>
        <taxon>Pleosporineae</taxon>
        <taxon>Phaeosphaeriaceae</taxon>
        <taxon>Ophiobolus</taxon>
    </lineage>
</organism>
<evidence type="ECO:0000313" key="3">
    <source>
        <dbReference type="Proteomes" id="UP000799424"/>
    </source>
</evidence>
<keyword evidence="2" id="KW-0575">Peroxidase</keyword>
<keyword evidence="2" id="KW-0560">Oxidoreductase</keyword>
<dbReference type="CDD" id="cd03398">
    <property type="entry name" value="PAP2_haloperoxidase"/>
    <property type="match status" value="1"/>
</dbReference>
<dbReference type="GO" id="GO:0004601">
    <property type="term" value="F:peroxidase activity"/>
    <property type="evidence" value="ECO:0007669"/>
    <property type="project" value="UniProtKB-KW"/>
</dbReference>
<dbReference type="OrthoDB" id="9997027at2759"/>
<name>A0A6A7AJ09_9PLEO</name>
<dbReference type="SUPFAM" id="SSF48317">
    <property type="entry name" value="Acid phosphatase/Vanadium-dependent haloperoxidase"/>
    <property type="match status" value="1"/>
</dbReference>
<dbReference type="AlphaFoldDB" id="A0A6A7AJ09"/>
<gene>
    <name evidence="2" type="ORF">CC86DRAFT_442762</name>
</gene>
<feature type="signal peptide" evidence="1">
    <location>
        <begin position="1"/>
        <end position="17"/>
    </location>
</feature>
<accession>A0A6A7AJ09</accession>
<reference evidence="2" key="1">
    <citation type="journal article" date="2020" name="Stud. Mycol.">
        <title>101 Dothideomycetes genomes: a test case for predicting lifestyles and emergence of pathogens.</title>
        <authorList>
            <person name="Haridas S."/>
            <person name="Albert R."/>
            <person name="Binder M."/>
            <person name="Bloem J."/>
            <person name="Labutti K."/>
            <person name="Salamov A."/>
            <person name="Andreopoulos B."/>
            <person name="Baker S."/>
            <person name="Barry K."/>
            <person name="Bills G."/>
            <person name="Bluhm B."/>
            <person name="Cannon C."/>
            <person name="Castanera R."/>
            <person name="Culley D."/>
            <person name="Daum C."/>
            <person name="Ezra D."/>
            <person name="Gonzalez J."/>
            <person name="Henrissat B."/>
            <person name="Kuo A."/>
            <person name="Liang C."/>
            <person name="Lipzen A."/>
            <person name="Lutzoni F."/>
            <person name="Magnuson J."/>
            <person name="Mondo S."/>
            <person name="Nolan M."/>
            <person name="Ohm R."/>
            <person name="Pangilinan J."/>
            <person name="Park H.-J."/>
            <person name="Ramirez L."/>
            <person name="Alfaro M."/>
            <person name="Sun H."/>
            <person name="Tritt A."/>
            <person name="Yoshinaga Y."/>
            <person name="Zwiers L.-H."/>
            <person name="Turgeon B."/>
            <person name="Goodwin S."/>
            <person name="Spatafora J."/>
            <person name="Crous P."/>
            <person name="Grigoriev I."/>
        </authorList>
    </citation>
    <scope>NUCLEOTIDE SEQUENCE</scope>
    <source>
        <strain evidence="2">CBS 113818</strain>
    </source>
</reference>
<dbReference type="InterPro" id="IPR052559">
    <property type="entry name" value="V-haloperoxidase"/>
</dbReference>
<dbReference type="PANTHER" id="PTHR34599">
    <property type="entry name" value="PEROXIDASE-RELATED"/>
    <property type="match status" value="1"/>
</dbReference>
<dbReference type="InterPro" id="IPR036938">
    <property type="entry name" value="PAP2/HPO_sf"/>
</dbReference>
<proteinExistence type="predicted"/>
<evidence type="ECO:0000313" key="2">
    <source>
        <dbReference type="EMBL" id="KAF2832575.1"/>
    </source>
</evidence>
<dbReference type="PANTHER" id="PTHR34599:SF1">
    <property type="entry name" value="PHOSPHATIDIC ACID PHOSPHATASE TYPE 2_HALOPEROXIDASE DOMAIN-CONTAINING PROTEIN"/>
    <property type="match status" value="1"/>
</dbReference>
<keyword evidence="1" id="KW-0732">Signal</keyword>
<dbReference type="EMBL" id="MU006217">
    <property type="protein sequence ID" value="KAF2832575.1"/>
    <property type="molecule type" value="Genomic_DNA"/>
</dbReference>